<keyword evidence="1" id="KW-1133">Transmembrane helix</keyword>
<gene>
    <name evidence="3" type="ORF">N5910_03225</name>
    <name evidence="2" type="ORF">U2150_08280</name>
</gene>
<dbReference type="GeneID" id="58978264"/>
<dbReference type="RefSeq" id="WP_074358694.1">
    <property type="nucleotide sequence ID" value="NZ_CP104550.1"/>
</dbReference>
<feature type="transmembrane region" description="Helical" evidence="1">
    <location>
        <begin position="129"/>
        <end position="152"/>
    </location>
</feature>
<evidence type="ECO:0000256" key="1">
    <source>
        <dbReference type="SAM" id="Phobius"/>
    </source>
</evidence>
<keyword evidence="1" id="KW-0472">Membrane</keyword>
<dbReference type="KEGG" id="mwo:MWSIV6_0611"/>
<protein>
    <submittedName>
        <fullName evidence="3">Uncharacterized protein</fullName>
    </submittedName>
</protein>
<evidence type="ECO:0000313" key="2">
    <source>
        <dbReference type="EMBL" id="MEJ8543483.1"/>
    </source>
</evidence>
<organism evidence="3">
    <name type="scientific">Methanothermobacter wolfeii</name>
    <name type="common">Methanobacterium wolfei</name>
    <dbReference type="NCBI Taxonomy" id="145261"/>
    <lineage>
        <taxon>Archaea</taxon>
        <taxon>Methanobacteriati</taxon>
        <taxon>Methanobacteriota</taxon>
        <taxon>Methanomada group</taxon>
        <taxon>Methanobacteria</taxon>
        <taxon>Methanobacteriales</taxon>
        <taxon>Methanobacteriaceae</taxon>
        <taxon>Methanothermobacter</taxon>
    </lineage>
</organism>
<dbReference type="AlphaFoldDB" id="A0A9E7UHI5"/>
<reference evidence="2 4" key="2">
    <citation type="submission" date="2023-12" db="EMBL/GenBank/DDBJ databases">
        <title>Phenotypic and Genomic Characterization of Methanothermobacter wolfeii Strain BSEL, a CO2-Capturing Archaeon with Minimal Nutrient Requirements.</title>
        <authorList>
            <person name="Ale Enriquez F."/>
            <person name="Ahring B.K."/>
        </authorList>
    </citation>
    <scope>NUCLEOTIDE SEQUENCE [LARGE SCALE GENOMIC DNA]</scope>
    <source>
        <strain evidence="2 4">BSEL-1</strain>
    </source>
</reference>
<name>A0A9E7UHI5_METWO</name>
<evidence type="ECO:0000313" key="4">
    <source>
        <dbReference type="Proteomes" id="UP001369247"/>
    </source>
</evidence>
<keyword evidence="1" id="KW-0812">Transmembrane</keyword>
<dbReference type="EMBL" id="CP104550">
    <property type="protein sequence ID" value="UXH32314.1"/>
    <property type="molecule type" value="Genomic_DNA"/>
</dbReference>
<keyword evidence="4" id="KW-1185">Reference proteome</keyword>
<sequence length="157" mass="16964">MKEAFTVLLMFLLVGGVAAHGIEITPESFIVIADNSTGKLARSVADETGVNVTVYRFQSAADVEHELEHALGNPNKKILAVAYQETVKEFLNRHPELSDRVAYCSADENSIRENLLKLDSADVGAGSDFLTPFSSGALIGVILGMVLGALWMKRKIS</sequence>
<dbReference type="Proteomes" id="UP001369247">
    <property type="component" value="Unassembled WGS sequence"/>
</dbReference>
<dbReference type="EMBL" id="JAXUHJ010000014">
    <property type="protein sequence ID" value="MEJ8543483.1"/>
    <property type="molecule type" value="Genomic_DNA"/>
</dbReference>
<dbReference type="GeneID" id="75106231"/>
<accession>A0A9E7UHI5</accession>
<dbReference type="Proteomes" id="UP001065373">
    <property type="component" value="Chromosome"/>
</dbReference>
<proteinExistence type="predicted"/>
<reference evidence="3" key="1">
    <citation type="submission" date="2022-09" db="EMBL/GenBank/DDBJ databases">
        <title>Characterization of three MwoI isoschizomers from sequenced genome and metagenomes.</title>
        <authorList>
            <person name="Fomenkov A."/>
            <person name="Xu S.Y."/>
            <person name="Roberts R.J."/>
        </authorList>
    </citation>
    <scope>NUCLEOTIDE SEQUENCE</scope>
    <source>
        <strain evidence="3">DSM 2970</strain>
    </source>
</reference>
<evidence type="ECO:0000313" key="3">
    <source>
        <dbReference type="EMBL" id="UXH32314.1"/>
    </source>
</evidence>